<evidence type="ECO:0000313" key="2">
    <source>
        <dbReference type="EMBL" id="MBA0089014.1"/>
    </source>
</evidence>
<name>A0A7V8NWX7_9BACT</name>
<gene>
    <name evidence="2" type="ORF">HRJ53_28830</name>
</gene>
<keyword evidence="3" id="KW-1185">Reference proteome</keyword>
<accession>A0A7V8NWX7</accession>
<proteinExistence type="predicted"/>
<feature type="transmembrane region" description="Helical" evidence="1">
    <location>
        <begin position="92"/>
        <end position="109"/>
    </location>
</feature>
<organism evidence="2 3">
    <name type="scientific">Candidatus Acidiferrum panamense</name>
    <dbReference type="NCBI Taxonomy" id="2741543"/>
    <lineage>
        <taxon>Bacteria</taxon>
        <taxon>Pseudomonadati</taxon>
        <taxon>Acidobacteriota</taxon>
        <taxon>Terriglobia</taxon>
        <taxon>Candidatus Acidiferrales</taxon>
        <taxon>Candidatus Acidiferrum</taxon>
    </lineage>
</organism>
<feature type="transmembrane region" description="Helical" evidence="1">
    <location>
        <begin position="138"/>
        <end position="159"/>
    </location>
</feature>
<sequence>MLNWLEHTSYAEWVNQSWGWPLALTIHAFGTATVVGLTFIIGLRLFGLFRTIPYTSMNKLLPFIWFAAACQIISGVTLWLTKPGQYLADGMFEAKFTLLIIALVVTWHFQRTMKQEAASWEANGAVSSRGRKLVSATCLLWAAVTIGGRLTAYLGSLYLG</sequence>
<evidence type="ECO:0000256" key="1">
    <source>
        <dbReference type="SAM" id="Phobius"/>
    </source>
</evidence>
<dbReference type="Proteomes" id="UP000567293">
    <property type="component" value="Unassembled WGS sequence"/>
</dbReference>
<feature type="transmembrane region" description="Helical" evidence="1">
    <location>
        <begin position="60"/>
        <end position="80"/>
    </location>
</feature>
<dbReference type="EMBL" id="JACDQQ010002794">
    <property type="protein sequence ID" value="MBA0089014.1"/>
    <property type="molecule type" value="Genomic_DNA"/>
</dbReference>
<feature type="transmembrane region" description="Helical" evidence="1">
    <location>
        <begin position="20"/>
        <end position="48"/>
    </location>
</feature>
<protein>
    <submittedName>
        <fullName evidence="2">Uncharacterized protein</fullName>
    </submittedName>
</protein>
<comment type="caution">
    <text evidence="2">The sequence shown here is derived from an EMBL/GenBank/DDBJ whole genome shotgun (WGS) entry which is preliminary data.</text>
</comment>
<reference evidence="2" key="1">
    <citation type="submission" date="2020-06" db="EMBL/GenBank/DDBJ databases">
        <title>Legume-microbial interactions unlock mineral nutrients during tropical forest succession.</title>
        <authorList>
            <person name="Epihov D.Z."/>
        </authorList>
    </citation>
    <scope>NUCLEOTIDE SEQUENCE [LARGE SCALE GENOMIC DNA]</scope>
    <source>
        <strain evidence="2">Pan2503</strain>
    </source>
</reference>
<keyword evidence="1" id="KW-0812">Transmembrane</keyword>
<dbReference type="AlphaFoldDB" id="A0A7V8NWX7"/>
<keyword evidence="1" id="KW-1133">Transmembrane helix</keyword>
<evidence type="ECO:0000313" key="3">
    <source>
        <dbReference type="Proteomes" id="UP000567293"/>
    </source>
</evidence>
<keyword evidence="1" id="KW-0472">Membrane</keyword>